<dbReference type="InterPro" id="IPR051692">
    <property type="entry name" value="OMP-like"/>
</dbReference>
<dbReference type="EMBL" id="CP157484">
    <property type="protein sequence ID" value="XBO37643.1"/>
    <property type="molecule type" value="Genomic_DNA"/>
</dbReference>
<sequence length="210" mass="21234">MSIVRMIVPVAMLLTVSVSGRLHAADLPSRSDPYASTGYSAPVANWGGLYAGAHAGGGFGKAGPASTSGMVAGGQVGYNLQAGPVVAGVEADASVSGISNTSFSEKTRQKWLVSGRARLGYAAGNIMPYLTGGVAMAATEIKALGGKASSTRSGYVVGGGAEMMMAPSVTVRAEYLHYGLGDADYPGPLLGPVKVDNSINVIRAGANYKF</sequence>
<evidence type="ECO:0000256" key="5">
    <source>
        <dbReference type="ARBA" id="ARBA00038306"/>
    </source>
</evidence>
<keyword evidence="4" id="KW-0998">Cell outer membrane</keyword>
<proteinExistence type="inferred from homology"/>
<keyword evidence="2 6" id="KW-0732">Signal</keyword>
<dbReference type="InterPro" id="IPR027385">
    <property type="entry name" value="Beta-barrel_OMP"/>
</dbReference>
<feature type="domain" description="Outer membrane protein beta-barrel" evidence="7">
    <location>
        <begin position="43"/>
        <end position="210"/>
    </location>
</feature>
<evidence type="ECO:0000256" key="2">
    <source>
        <dbReference type="ARBA" id="ARBA00022729"/>
    </source>
</evidence>
<feature type="signal peptide" evidence="6">
    <location>
        <begin position="1"/>
        <end position="24"/>
    </location>
</feature>
<evidence type="ECO:0000259" key="7">
    <source>
        <dbReference type="Pfam" id="PF13505"/>
    </source>
</evidence>
<dbReference type="Pfam" id="PF13505">
    <property type="entry name" value="OMP_b-brl"/>
    <property type="match status" value="1"/>
</dbReference>
<evidence type="ECO:0000256" key="6">
    <source>
        <dbReference type="SAM" id="SignalP"/>
    </source>
</evidence>
<dbReference type="SUPFAM" id="SSF56925">
    <property type="entry name" value="OMPA-like"/>
    <property type="match status" value="1"/>
</dbReference>
<accession>A0AAU7JBI7</accession>
<dbReference type="Gene3D" id="2.40.160.20">
    <property type="match status" value="1"/>
</dbReference>
<name>A0AAU7JBI7_9HYPH</name>
<gene>
    <name evidence="8" type="ORF">ABEG18_18205</name>
</gene>
<dbReference type="InterPro" id="IPR011250">
    <property type="entry name" value="OMP/PagP_B-barrel"/>
</dbReference>
<protein>
    <submittedName>
        <fullName evidence="8">Outer membrane beta-barrel protein</fullName>
    </submittedName>
</protein>
<dbReference type="AlphaFoldDB" id="A0AAU7JBI7"/>
<reference evidence="8" key="1">
    <citation type="submission" date="2024-05" db="EMBL/GenBank/DDBJ databases">
        <authorList>
            <person name="Kim S."/>
            <person name="Heo J."/>
            <person name="Choi H."/>
            <person name="Choi Y."/>
            <person name="Kwon S.-W."/>
            <person name="Kim Y."/>
        </authorList>
    </citation>
    <scope>NUCLEOTIDE SEQUENCE</scope>
    <source>
        <strain evidence="8">KACC 23698</strain>
    </source>
</reference>
<evidence type="ECO:0000256" key="4">
    <source>
        <dbReference type="ARBA" id="ARBA00023237"/>
    </source>
</evidence>
<dbReference type="RefSeq" id="WP_406854466.1">
    <property type="nucleotide sequence ID" value="NZ_CP157484.1"/>
</dbReference>
<evidence type="ECO:0000313" key="8">
    <source>
        <dbReference type="EMBL" id="XBO37643.1"/>
    </source>
</evidence>
<comment type="similarity">
    <text evidence="5">Belongs to the Omp25/RopB family.</text>
</comment>
<keyword evidence="3" id="KW-0472">Membrane</keyword>
<evidence type="ECO:0000256" key="3">
    <source>
        <dbReference type="ARBA" id="ARBA00023136"/>
    </source>
</evidence>
<organism evidence="8">
    <name type="scientific">Alsobacter sp. KACC 23698</name>
    <dbReference type="NCBI Taxonomy" id="3149229"/>
    <lineage>
        <taxon>Bacteria</taxon>
        <taxon>Pseudomonadati</taxon>
        <taxon>Pseudomonadota</taxon>
        <taxon>Alphaproteobacteria</taxon>
        <taxon>Hyphomicrobiales</taxon>
        <taxon>Alsobacteraceae</taxon>
        <taxon>Alsobacter</taxon>
    </lineage>
</organism>
<evidence type="ECO:0000256" key="1">
    <source>
        <dbReference type="ARBA" id="ARBA00004442"/>
    </source>
</evidence>
<feature type="chain" id="PRO_5043772821" evidence="6">
    <location>
        <begin position="25"/>
        <end position="210"/>
    </location>
</feature>
<dbReference type="PANTHER" id="PTHR34001:SF3">
    <property type="entry name" value="BLL7405 PROTEIN"/>
    <property type="match status" value="1"/>
</dbReference>
<dbReference type="GO" id="GO:0009279">
    <property type="term" value="C:cell outer membrane"/>
    <property type="evidence" value="ECO:0007669"/>
    <property type="project" value="UniProtKB-SubCell"/>
</dbReference>
<dbReference type="PANTHER" id="PTHR34001">
    <property type="entry name" value="BLL7405 PROTEIN"/>
    <property type="match status" value="1"/>
</dbReference>
<comment type="subcellular location">
    <subcellularLocation>
        <location evidence="1">Cell outer membrane</location>
    </subcellularLocation>
</comment>